<dbReference type="InterPro" id="IPR045864">
    <property type="entry name" value="aa-tRNA-synth_II/BPL/LPL"/>
</dbReference>
<reference evidence="2" key="2">
    <citation type="submission" date="2020-05" db="UniProtKB">
        <authorList>
            <consortium name="EnsemblMetazoa"/>
        </authorList>
    </citation>
    <scope>IDENTIFICATION</scope>
    <source>
        <strain evidence="2">JHB</strain>
    </source>
</reference>
<keyword evidence="3" id="KW-1185">Reference proteome</keyword>
<dbReference type="HOGENOM" id="CLU_628908_0_0_1"/>
<keyword evidence="1" id="KW-0808">Transferase</keyword>
<dbReference type="STRING" id="7176.B0XKL6"/>
<dbReference type="GO" id="GO:0030015">
    <property type="term" value="C:CCR4-NOT core complex"/>
    <property type="evidence" value="ECO:0007669"/>
    <property type="project" value="InterPro"/>
</dbReference>
<dbReference type="VEuPathDB" id="VectorBase:CQUJHB012653"/>
<reference evidence="1" key="1">
    <citation type="submission" date="2007-03" db="EMBL/GenBank/DDBJ databases">
        <title>Annotation of Culex pipiens quinquefasciatus.</title>
        <authorList>
            <consortium name="The Broad Institute Genome Sequencing Platform"/>
            <person name="Atkinson P.W."/>
            <person name="Hemingway J."/>
            <person name="Christensen B.M."/>
            <person name="Higgs S."/>
            <person name="Kodira C."/>
            <person name="Hannick L."/>
            <person name="Megy K."/>
            <person name="O'Leary S."/>
            <person name="Pearson M."/>
            <person name="Haas B.J."/>
            <person name="Mauceli E."/>
            <person name="Wortman J.R."/>
            <person name="Lee N.H."/>
            <person name="Guigo R."/>
            <person name="Stanke M."/>
            <person name="Alvarado L."/>
            <person name="Amedeo P."/>
            <person name="Antoine C.H."/>
            <person name="Arensburger P."/>
            <person name="Bidwell S.L."/>
            <person name="Crawford M."/>
            <person name="Camaro F."/>
            <person name="Devon K."/>
            <person name="Engels R."/>
            <person name="Hammond M."/>
            <person name="Howarth C."/>
            <person name="Koehrsen M."/>
            <person name="Lawson D."/>
            <person name="Montgomery P."/>
            <person name="Nene V."/>
            <person name="Nusbaum C."/>
            <person name="Puiu D."/>
            <person name="Romero-Severson J."/>
            <person name="Severson D.W."/>
            <person name="Shumway M."/>
            <person name="Sisk P."/>
            <person name="Stolte C."/>
            <person name="Zeng Q."/>
            <person name="Eisenstadt E."/>
            <person name="Fraser-Liggett C."/>
            <person name="Strausberg R."/>
            <person name="Galagan J."/>
            <person name="Birren B."/>
            <person name="Collins F.H."/>
        </authorList>
    </citation>
    <scope>NUCLEOTIDE SEQUENCE [LARGE SCALE GENOMIC DNA]</scope>
    <source>
        <strain evidence="1">JHB</strain>
    </source>
</reference>
<dbReference type="GO" id="GO:0000288">
    <property type="term" value="P:nuclear-transcribed mRNA catabolic process, deadenylation-dependent decay"/>
    <property type="evidence" value="ECO:0007669"/>
    <property type="project" value="TreeGrafter"/>
</dbReference>
<dbReference type="AlphaFoldDB" id="B0XKL6"/>
<dbReference type="GO" id="GO:0017148">
    <property type="term" value="P:negative regulation of translation"/>
    <property type="evidence" value="ECO:0007669"/>
    <property type="project" value="InterPro"/>
</dbReference>
<dbReference type="Proteomes" id="UP000002320">
    <property type="component" value="Unassembled WGS sequence"/>
</dbReference>
<dbReference type="SUPFAM" id="SSF55681">
    <property type="entry name" value="Class II aaRS and biotin synthetases"/>
    <property type="match status" value="1"/>
</dbReference>
<dbReference type="GO" id="GO:0016301">
    <property type="term" value="F:kinase activity"/>
    <property type="evidence" value="ECO:0007669"/>
    <property type="project" value="UniProtKB-KW"/>
</dbReference>
<sequence>MEIGYTFTASLEDCKNHLLKVGGREISAQDVVKVISSITRRWVGGSKSEKRTWKPEIFVQALKERVPSFNWNDGCLALDHQEFLIKDRPGLSLLLSIVKMALPGEIVNQRWTNVEGQLSLITMILKNRSDLYSFADYIYTSVSVDLLKITPEKDNEEVASWTFLHQRMLDVAQAPQQQQQPPPGVLRQHRGLEAPYTASALGRLTLRRRQIQKKRWGKLNRTKSALQICEFVRPGTAQGIFVNFKRLPEFNQGKLPFATAQFGNSFQNDISSRSGLIRVRPCRKQEEQEPEKDSMITTYNHSVQSTIATLGKNFVPNATENMTITFNNQLQLMFRERGPTQDHKLMSSILCPPGYQIMSSMTKQVVGVPVTVHSIKRCLDPERGLVDSDRAIVVAADRPHSLIVDSVLFLNVEEIYPKPHLNIQRTLQTSTAAGSM</sequence>
<dbReference type="OrthoDB" id="10030361at2759"/>
<dbReference type="EnsemblMetazoa" id="CPIJ019933-RA">
    <property type="protein sequence ID" value="CPIJ019933-PA"/>
    <property type="gene ID" value="CPIJ019933"/>
</dbReference>
<organism>
    <name type="scientific">Culex quinquefasciatus</name>
    <name type="common">Southern house mosquito</name>
    <name type="synonym">Culex pungens</name>
    <dbReference type="NCBI Taxonomy" id="7176"/>
    <lineage>
        <taxon>Eukaryota</taxon>
        <taxon>Metazoa</taxon>
        <taxon>Ecdysozoa</taxon>
        <taxon>Arthropoda</taxon>
        <taxon>Hexapoda</taxon>
        <taxon>Insecta</taxon>
        <taxon>Pterygota</taxon>
        <taxon>Neoptera</taxon>
        <taxon>Endopterygota</taxon>
        <taxon>Diptera</taxon>
        <taxon>Nematocera</taxon>
        <taxon>Culicoidea</taxon>
        <taxon>Culicidae</taxon>
        <taxon>Culicinae</taxon>
        <taxon>Culicini</taxon>
        <taxon>Culex</taxon>
        <taxon>Culex</taxon>
    </lineage>
</organism>
<gene>
    <name evidence="2" type="primary">6054238</name>
    <name evidence="1" type="ORF">CpipJ_CPIJ019933</name>
</gene>
<protein>
    <submittedName>
        <fullName evidence="1">Nuclear body associated kinase</fullName>
    </submittedName>
</protein>
<dbReference type="PANTHER" id="PTHR13162">
    <property type="entry name" value="CCR4-NOT TRANSCRIPTION COMPLEX"/>
    <property type="match status" value="1"/>
</dbReference>
<evidence type="ECO:0000313" key="1">
    <source>
        <dbReference type="EMBL" id="EDS32092.1"/>
    </source>
</evidence>
<dbReference type="eggNOG" id="KOG2298">
    <property type="taxonomic scope" value="Eukaryota"/>
</dbReference>
<dbReference type="VEuPathDB" id="VectorBase:CQUJHB002308"/>
<dbReference type="eggNOG" id="KOG0667">
    <property type="taxonomic scope" value="Eukaryota"/>
</dbReference>
<dbReference type="InParanoid" id="B0XKL6"/>
<accession>B0XKL6</accession>
<dbReference type="GO" id="GO:0060090">
    <property type="term" value="F:molecular adaptor activity"/>
    <property type="evidence" value="ECO:0007669"/>
    <property type="project" value="TreeGrafter"/>
</dbReference>
<dbReference type="EMBL" id="DS233888">
    <property type="protein sequence ID" value="EDS32092.1"/>
    <property type="molecule type" value="Genomic_DNA"/>
</dbReference>
<keyword evidence="1" id="KW-0418">Kinase</keyword>
<name>B0XKL6_CULQU</name>
<dbReference type="InterPro" id="IPR040398">
    <property type="entry name" value="Not1"/>
</dbReference>
<dbReference type="Gene3D" id="3.30.930.10">
    <property type="entry name" value="Bira Bifunctional Protein, Domain 2"/>
    <property type="match status" value="1"/>
</dbReference>
<evidence type="ECO:0000313" key="3">
    <source>
        <dbReference type="Proteomes" id="UP000002320"/>
    </source>
</evidence>
<proteinExistence type="predicted"/>
<dbReference type="GO" id="GO:0000932">
    <property type="term" value="C:P-body"/>
    <property type="evidence" value="ECO:0007669"/>
    <property type="project" value="TreeGrafter"/>
</dbReference>
<evidence type="ECO:0000313" key="2">
    <source>
        <dbReference type="EnsemblMetazoa" id="CPIJ019933-PA"/>
    </source>
</evidence>
<dbReference type="KEGG" id="cqu:CpipJ_CPIJ019933"/>
<dbReference type="PANTHER" id="PTHR13162:SF8">
    <property type="entry name" value="CCR4-NOT TRANSCRIPTION COMPLEX SUBUNIT 1"/>
    <property type="match status" value="1"/>
</dbReference>
<dbReference type="PRINTS" id="PR01043">
    <property type="entry name" value="TRNASYNTHGLY"/>
</dbReference>
<dbReference type="VEuPathDB" id="VectorBase:CPIJ019933"/>